<comment type="caution">
    <text evidence="1">The sequence shown here is derived from an EMBL/GenBank/DDBJ whole genome shotgun (WGS) entry which is preliminary data.</text>
</comment>
<keyword evidence="2" id="KW-1185">Reference proteome</keyword>
<dbReference type="AlphaFoldDB" id="A0A1R3J6S2"/>
<name>A0A1R3J6S2_9ROSI</name>
<organism evidence="1 2">
    <name type="scientific">Corchorus olitorius</name>
    <dbReference type="NCBI Taxonomy" id="93759"/>
    <lineage>
        <taxon>Eukaryota</taxon>
        <taxon>Viridiplantae</taxon>
        <taxon>Streptophyta</taxon>
        <taxon>Embryophyta</taxon>
        <taxon>Tracheophyta</taxon>
        <taxon>Spermatophyta</taxon>
        <taxon>Magnoliopsida</taxon>
        <taxon>eudicotyledons</taxon>
        <taxon>Gunneridae</taxon>
        <taxon>Pentapetalae</taxon>
        <taxon>rosids</taxon>
        <taxon>malvids</taxon>
        <taxon>Malvales</taxon>
        <taxon>Malvaceae</taxon>
        <taxon>Grewioideae</taxon>
        <taxon>Apeibeae</taxon>
        <taxon>Corchorus</taxon>
    </lineage>
</organism>
<evidence type="ECO:0000313" key="2">
    <source>
        <dbReference type="Proteomes" id="UP000187203"/>
    </source>
</evidence>
<sequence>MAEVQWEAGEPLSRAWMAILKSIEFLIRVMENEIESRTIIFNGQA</sequence>
<accession>A0A1R3J6S2</accession>
<protein>
    <submittedName>
        <fullName evidence="1">Uncharacterized protein</fullName>
    </submittedName>
</protein>
<gene>
    <name evidence="1" type="ORF">COLO4_19072</name>
</gene>
<reference evidence="2" key="1">
    <citation type="submission" date="2013-09" db="EMBL/GenBank/DDBJ databases">
        <title>Corchorus olitorius genome sequencing.</title>
        <authorList>
            <person name="Alam M."/>
            <person name="Haque M.S."/>
            <person name="Islam M.S."/>
            <person name="Emdad E.M."/>
            <person name="Islam M.M."/>
            <person name="Ahmed B."/>
            <person name="Halim A."/>
            <person name="Hossen Q.M.M."/>
            <person name="Hossain M.Z."/>
            <person name="Ahmed R."/>
            <person name="Khan M.M."/>
            <person name="Islam R."/>
            <person name="Rashid M.M."/>
            <person name="Khan S.A."/>
            <person name="Rahman M.S."/>
            <person name="Alam M."/>
            <person name="Yahiya A.S."/>
            <person name="Khan M.S."/>
            <person name="Azam M.S."/>
            <person name="Haque T."/>
            <person name="Lashkar M.Z.H."/>
            <person name="Akhand A.I."/>
            <person name="Morshed G."/>
            <person name="Roy S."/>
            <person name="Uddin K.S."/>
            <person name="Rabeya T."/>
            <person name="Hossain A.S."/>
            <person name="Chowdhury A."/>
            <person name="Snigdha A.R."/>
            <person name="Mortoza M.S."/>
            <person name="Matin S.A."/>
            <person name="Hoque S.M.E."/>
            <person name="Islam M.K."/>
            <person name="Roy D.K."/>
            <person name="Haider R."/>
            <person name="Moosa M.M."/>
            <person name="Elias S.M."/>
            <person name="Hasan A.M."/>
            <person name="Jahan S."/>
            <person name="Shafiuddin M."/>
            <person name="Mahmood N."/>
            <person name="Shommy N.S."/>
        </authorList>
    </citation>
    <scope>NUCLEOTIDE SEQUENCE [LARGE SCALE GENOMIC DNA]</scope>
    <source>
        <strain evidence="2">cv. O-4</strain>
    </source>
</reference>
<dbReference type="EMBL" id="AWUE01016544">
    <property type="protein sequence ID" value="OMO90565.1"/>
    <property type="molecule type" value="Genomic_DNA"/>
</dbReference>
<evidence type="ECO:0000313" key="1">
    <source>
        <dbReference type="EMBL" id="OMO90565.1"/>
    </source>
</evidence>
<dbReference type="Proteomes" id="UP000187203">
    <property type="component" value="Unassembled WGS sequence"/>
</dbReference>
<proteinExistence type="predicted"/>